<evidence type="ECO:0000313" key="2">
    <source>
        <dbReference type="Proteomes" id="UP000238157"/>
    </source>
</evidence>
<keyword evidence="2" id="KW-1185">Reference proteome</keyword>
<evidence type="ECO:0000313" key="1">
    <source>
        <dbReference type="EMBL" id="PRY84731.1"/>
    </source>
</evidence>
<protein>
    <submittedName>
        <fullName evidence="1">Uncharacterized protein</fullName>
    </submittedName>
</protein>
<name>A0A2T0WDF7_9BACT</name>
<reference evidence="1 2" key="1">
    <citation type="submission" date="2018-03" db="EMBL/GenBank/DDBJ databases">
        <title>Genomic Encyclopedia of Archaeal and Bacterial Type Strains, Phase II (KMG-II): from individual species to whole genera.</title>
        <authorList>
            <person name="Goeker M."/>
        </authorList>
    </citation>
    <scope>NUCLEOTIDE SEQUENCE [LARGE SCALE GENOMIC DNA]</scope>
    <source>
        <strain evidence="1 2">DSM 27929</strain>
    </source>
</reference>
<dbReference type="EMBL" id="PVTR01000017">
    <property type="protein sequence ID" value="PRY84731.1"/>
    <property type="molecule type" value="Genomic_DNA"/>
</dbReference>
<comment type="caution">
    <text evidence="1">The sequence shown here is derived from an EMBL/GenBank/DDBJ whole genome shotgun (WGS) entry which is preliminary data.</text>
</comment>
<proteinExistence type="predicted"/>
<dbReference type="AlphaFoldDB" id="A0A2T0WDF7"/>
<dbReference type="Proteomes" id="UP000238157">
    <property type="component" value="Unassembled WGS sequence"/>
</dbReference>
<accession>A0A2T0WDF7</accession>
<gene>
    <name evidence="1" type="ORF">CLW00_1178</name>
</gene>
<organism evidence="1 2">
    <name type="scientific">Mongoliibacter ruber</name>
    <dbReference type="NCBI Taxonomy" id="1750599"/>
    <lineage>
        <taxon>Bacteria</taxon>
        <taxon>Pseudomonadati</taxon>
        <taxon>Bacteroidota</taxon>
        <taxon>Cytophagia</taxon>
        <taxon>Cytophagales</taxon>
        <taxon>Cyclobacteriaceae</taxon>
        <taxon>Mongoliibacter</taxon>
    </lineage>
</organism>
<sequence length="52" mass="6323">MRGRERMKACPEVFRGSSEFRDKIQDTRDKKQELRWVDVDLWGFQNAEDSFQ</sequence>